<evidence type="ECO:0000256" key="1">
    <source>
        <dbReference type="SAM" id="SignalP"/>
    </source>
</evidence>
<keyword evidence="1" id="KW-0732">Signal</keyword>
<dbReference type="EMBL" id="BANC01000059">
    <property type="protein sequence ID" value="GAN80872.1"/>
    <property type="molecule type" value="Genomic_DNA"/>
</dbReference>
<gene>
    <name evidence="2" type="ORF">Aam_060_098</name>
</gene>
<protein>
    <recommendedName>
        <fullName evidence="4">Porin</fullName>
    </recommendedName>
</protein>
<feature type="signal peptide" evidence="1">
    <location>
        <begin position="1"/>
        <end position="27"/>
    </location>
</feature>
<feature type="chain" id="PRO_5010219535" description="Porin" evidence="1">
    <location>
        <begin position="28"/>
        <end position="389"/>
    </location>
</feature>
<comment type="caution">
    <text evidence="2">The sequence shown here is derived from an EMBL/GenBank/DDBJ whole genome shotgun (WGS) entry which is preliminary data.</text>
</comment>
<dbReference type="Proteomes" id="UP000032668">
    <property type="component" value="Unassembled WGS sequence"/>
</dbReference>
<proteinExistence type="predicted"/>
<dbReference type="RefSeq" id="WP_048879258.1">
    <property type="nucleotide sequence ID" value="NZ_BANC01000059.1"/>
</dbReference>
<keyword evidence="3" id="KW-1185">Reference proteome</keyword>
<dbReference type="STRING" id="1120923.SAMN02746095_00109"/>
<organism evidence="2 3">
    <name type="scientific">Acidocella aminolytica 101 = DSM 11237</name>
    <dbReference type="NCBI Taxonomy" id="1120923"/>
    <lineage>
        <taxon>Bacteria</taxon>
        <taxon>Pseudomonadati</taxon>
        <taxon>Pseudomonadota</taxon>
        <taxon>Alphaproteobacteria</taxon>
        <taxon>Acetobacterales</taxon>
        <taxon>Acidocellaceae</taxon>
        <taxon>Acidocella</taxon>
    </lineage>
</organism>
<evidence type="ECO:0000313" key="3">
    <source>
        <dbReference type="Proteomes" id="UP000032668"/>
    </source>
</evidence>
<sequence length="389" mass="41566">MKQNTRPKRALGLSFLALAVGITPATAMNLPSSQKINAGPLGELSLSGGFEGYLYALSGNGTKSVLGDNKSAGSQVRIVDLKVQKPTGLLQYTLELKTYDSVYFGVQPSKMSTNEFTLGPIYAAFITLAPSKNFSISAGQIYSLEGWESSDDWKNANLIDSPLYYVQNSSSRSVSASYSKGNFSATVSFGDGFDSGVFNVTQELVSYSFNKNNTLSVYGTQNLGHTGPNTFAYGGGTTGSGYPSYYAAYVNSDMYGAYYDYINGNLNLVPEVQYVYSKPNHAMGLDKFTSNFGAELIGNYQFGNSPWSVGSMVFYYKNIGPQAWYLNANSGGVGFGVTPSWMVGNIFARGEVGMLHMTDLGTPSTGGGFGTSGTDRNQVMGILSAGVVF</sequence>
<evidence type="ECO:0000313" key="2">
    <source>
        <dbReference type="EMBL" id="GAN80872.1"/>
    </source>
</evidence>
<evidence type="ECO:0008006" key="4">
    <source>
        <dbReference type="Google" id="ProtNLM"/>
    </source>
</evidence>
<name>A0A0D6PGU3_9PROT</name>
<accession>A0A0D6PGU3</accession>
<dbReference type="AlphaFoldDB" id="A0A0D6PGU3"/>
<reference evidence="2 3" key="1">
    <citation type="submission" date="2012-11" db="EMBL/GenBank/DDBJ databases">
        <title>Whole genome sequence of Acidocella aminolytica 101 = DSM 11237.</title>
        <authorList>
            <person name="Azuma Y."/>
            <person name="Higashiura N."/>
            <person name="Hirakawa H."/>
            <person name="Matsushita K."/>
        </authorList>
    </citation>
    <scope>NUCLEOTIDE SEQUENCE [LARGE SCALE GENOMIC DNA]</scope>
    <source>
        <strain evidence="3">101 / DSM 11237</strain>
    </source>
</reference>